<dbReference type="InterPro" id="IPR016024">
    <property type="entry name" value="ARM-type_fold"/>
</dbReference>
<dbReference type="Pfam" id="PF13001">
    <property type="entry name" value="ECM29_N"/>
    <property type="match status" value="1"/>
</dbReference>
<keyword evidence="2" id="KW-0963">Cytoplasm</keyword>
<evidence type="ECO:0000256" key="1">
    <source>
        <dbReference type="ARBA" id="ARBA00004496"/>
    </source>
</evidence>
<accession>A0A8H4USL5</accession>
<name>A0A8H4USL5_9HYPO</name>
<dbReference type="OrthoDB" id="16066at2759"/>
<reference evidence="7" key="2">
    <citation type="submission" date="2020-05" db="EMBL/GenBank/DDBJ databases">
        <authorList>
            <person name="Kim H.-S."/>
            <person name="Proctor R.H."/>
            <person name="Brown D.W."/>
        </authorList>
    </citation>
    <scope>NUCLEOTIDE SEQUENCE</scope>
    <source>
        <strain evidence="7">NRRL 22465</strain>
    </source>
</reference>
<evidence type="ECO:0000313" key="7">
    <source>
        <dbReference type="EMBL" id="KAF4982610.1"/>
    </source>
</evidence>
<dbReference type="InterPro" id="IPR011989">
    <property type="entry name" value="ARM-like"/>
</dbReference>
<comment type="subcellular location">
    <subcellularLocation>
        <location evidence="1">Cytoplasm</location>
    </subcellularLocation>
</comment>
<organism evidence="7 8">
    <name type="scientific">Fusarium zealandicum</name>
    <dbReference type="NCBI Taxonomy" id="1053134"/>
    <lineage>
        <taxon>Eukaryota</taxon>
        <taxon>Fungi</taxon>
        <taxon>Dikarya</taxon>
        <taxon>Ascomycota</taxon>
        <taxon>Pezizomycotina</taxon>
        <taxon>Sordariomycetes</taxon>
        <taxon>Hypocreomycetidae</taxon>
        <taxon>Hypocreales</taxon>
        <taxon>Nectriaceae</taxon>
        <taxon>Fusarium</taxon>
        <taxon>Fusarium staphyleae species complex</taxon>
    </lineage>
</organism>
<dbReference type="GO" id="GO:0060090">
    <property type="term" value="F:molecular adaptor activity"/>
    <property type="evidence" value="ECO:0007669"/>
    <property type="project" value="InterPro"/>
</dbReference>
<protein>
    <recommendedName>
        <fullName evidence="9">Proteasome component ECM29</fullName>
    </recommendedName>
</protein>
<evidence type="ECO:0000256" key="2">
    <source>
        <dbReference type="ARBA" id="ARBA00022490"/>
    </source>
</evidence>
<dbReference type="PANTHER" id="PTHR23346:SF19">
    <property type="entry name" value="PROTEASOME ADAPTER AND SCAFFOLD PROTEIN ECM29"/>
    <property type="match status" value="1"/>
</dbReference>
<gene>
    <name evidence="7" type="ORF">FZEAL_1804</name>
</gene>
<dbReference type="SUPFAM" id="SSF48371">
    <property type="entry name" value="ARM repeat"/>
    <property type="match status" value="2"/>
</dbReference>
<dbReference type="InterPro" id="IPR055443">
    <property type="entry name" value="HEAT_ECM29"/>
</dbReference>
<evidence type="ECO:0000313" key="8">
    <source>
        <dbReference type="Proteomes" id="UP000635477"/>
    </source>
</evidence>
<feature type="domain" description="Proteasome component Ecm29 N-terminal" evidence="5">
    <location>
        <begin position="14"/>
        <end position="513"/>
    </location>
</feature>
<dbReference type="GO" id="GO:0005634">
    <property type="term" value="C:nucleus"/>
    <property type="evidence" value="ECO:0007669"/>
    <property type="project" value="TreeGrafter"/>
</dbReference>
<reference evidence="7" key="1">
    <citation type="journal article" date="2020" name="BMC Genomics">
        <title>Correction to: Identification and distribution of gene clusters required for synthesis of sphingolipid metabolism inhibitors in diverse species of the filamentous fungus Fusarium.</title>
        <authorList>
            <person name="Kim H.S."/>
            <person name="Lohmar J.M."/>
            <person name="Busman M."/>
            <person name="Brown D.W."/>
            <person name="Naumann T.A."/>
            <person name="Divon H.H."/>
            <person name="Lysoe E."/>
            <person name="Uhlig S."/>
            <person name="Proctor R.H."/>
        </authorList>
    </citation>
    <scope>NUCLEOTIDE SEQUENCE</scope>
    <source>
        <strain evidence="7">NRRL 22465</strain>
    </source>
</reference>
<keyword evidence="3" id="KW-0677">Repeat</keyword>
<evidence type="ECO:0000256" key="4">
    <source>
        <dbReference type="ARBA" id="ARBA00022942"/>
    </source>
</evidence>
<comment type="caution">
    <text evidence="7">The sequence shown here is derived from an EMBL/GenBank/DDBJ whole genome shotgun (WGS) entry which is preliminary data.</text>
</comment>
<dbReference type="GO" id="GO:0000502">
    <property type="term" value="C:proteasome complex"/>
    <property type="evidence" value="ECO:0007669"/>
    <property type="project" value="UniProtKB-KW"/>
</dbReference>
<keyword evidence="8" id="KW-1185">Reference proteome</keyword>
<dbReference type="GO" id="GO:0043248">
    <property type="term" value="P:proteasome assembly"/>
    <property type="evidence" value="ECO:0007669"/>
    <property type="project" value="InterPro"/>
</dbReference>
<dbReference type="Pfam" id="PF24492">
    <property type="entry name" value="HEAT_ECM29"/>
    <property type="match status" value="1"/>
</dbReference>
<dbReference type="Pfam" id="PF23731">
    <property type="entry name" value="ARM_ECM29_C"/>
    <property type="match status" value="1"/>
</dbReference>
<dbReference type="InterPro" id="IPR024372">
    <property type="entry name" value="Ecm29_N"/>
</dbReference>
<dbReference type="Gene3D" id="1.25.10.10">
    <property type="entry name" value="Leucine-rich Repeat Variant"/>
    <property type="match status" value="1"/>
</dbReference>
<dbReference type="GO" id="GO:0036503">
    <property type="term" value="P:ERAD pathway"/>
    <property type="evidence" value="ECO:0007669"/>
    <property type="project" value="TreeGrafter"/>
</dbReference>
<evidence type="ECO:0000259" key="6">
    <source>
        <dbReference type="Pfam" id="PF24492"/>
    </source>
</evidence>
<proteinExistence type="predicted"/>
<dbReference type="GO" id="GO:0005737">
    <property type="term" value="C:cytoplasm"/>
    <property type="evidence" value="ECO:0007669"/>
    <property type="project" value="UniProtKB-SubCell"/>
</dbReference>
<evidence type="ECO:0000256" key="3">
    <source>
        <dbReference type="ARBA" id="ARBA00022737"/>
    </source>
</evidence>
<evidence type="ECO:0000259" key="5">
    <source>
        <dbReference type="Pfam" id="PF13001"/>
    </source>
</evidence>
<evidence type="ECO:0008006" key="9">
    <source>
        <dbReference type="Google" id="ProtNLM"/>
    </source>
</evidence>
<dbReference type="Proteomes" id="UP000635477">
    <property type="component" value="Unassembled WGS sequence"/>
</dbReference>
<keyword evidence="4" id="KW-0647">Proteasome</keyword>
<sequence length="1822" mass="202164">MAEPSSKDRELQLLDNVELRILNVANKEKKLHEILQRYLPPVLIKAGSEHAQVRAKVVQIFSRLKTFIQPPEIVLPVGALLEQYKSSNSPLVKQLDISGIQHSIERLDDYDRRELIPKALQGFAKDEGLPRAGPLFNIILRLLLDARIPPRGSKEDTSFRDTIGLSDEADAKYLSNMISIFLRLRIPPEGRGWQLMNPTLSKSELDSLAVENPESQRVFQRLAELKLKLVALLASGAFTDEEKFLPAVYAASSFDNRVASAAEEVLKRSSVSMEDETLIKRLFYAHSILPPAYRTRILNMLSKSTISATMSDDIMAVVKLNFASPEASSDPFVLSLMPKSALEQTKLHTATFQYLAWVARVGPSQNGFDIAVPLIDTMSAFIESQGWPAPEQASHDDINLRSKAYETIGVLARGAEMPIANRLKLAGWLFQSLSEDPTNDAVVNIDGALSSLTANISAIAGSESDELKTMLLTYMSLPVEAPAVRSTRHAVVKWANQCLSFSDVLGRWIDILAIGAHSDERSDVIEQGHKGLDPWTYYAHVETSTTLPDWRDMVITFFGKLIKPDNHTKPQSLPDWSELPHSVFENFQSTRVAAFPVALRYCKHIMFLAALDDFKVEPDWMQTLDARVKTDVKTREKILGYLHTVDSGFIIFYLKACLEGAYLADSPITEECIRCFVDVASLSPGGALGFLTQFSGGLMKLIKSNNKEVRSLAARALGILVSHLANNPGFIATCRDTLSALFENAEKLAGPDLNVAEGALLAYSYVCSRCVYYGQPVPDDIRYPSYLLTGENVRSSLYDAALESFAQLWTSGLAIPPREGDHSLETVVDSLVTRAKKGNEKAILALGRLAAGLQEADEDGNIDNEDGWSHGVLGNILKELFALHEIKQVEIQFTVGDAITATVARWDSDYVKLTLDVEARGCQKRRGSRNERLTAVLNKLFADCKATKPSLLKASGIWLFCIVQYCSHLTEVQSRLRETQAAFMRLLSARDELVQETASRGLSLVYERGDADLKSALTKDLVSAFTGSGTQLKVEQETELFEPGALPTGEGSSITSYKDIVSLANEVGDQRLVYKFMSLAANAATWSTRSAFGRFGLSNILSESEVDPKLYPKLYRYRFDPNQNVQKSMDDIWKALVKDSGGVIDTHFDAILEDLLKSILGREWRMREASCAAISDLIHGQPFPKYEKRYRDIWTAALKVLDDVKGTVREAALKLCMTLSNGLVRQLEEGNKGAAAQAMMKEALPFLLSDKGVESSAKDVQMFATITVIKITKQGGKALRPFIPEMVPQLLGLLSSIEPEQINWHYQRAGEDNRDKIDRMRSQMVNQSPISEAIENSLRFIDADVVAELAPRLEASIKSAIGMPTKIGCSRVLTTLFTRHTNDVKPVSGRFLQLMERQTMDKNDEVSKAYAGATAYMMRAVSESAKSRFCEKFVDMYFTADEEARRQKIADVIVALAKVSPDHFSTLETRLLPFAYLGSHDTDDYTSTVFKKVWDQHAGSSRTVVRYVPEIVALVERCLDTAQWALRHGGAFTVAAMVSEVASASDASGQISDANLAKIWPVFEKTLALKTFSGKEKLLESYPQFVEKGRALWTTDSKVAAHMKKIAVREAKRNNDEYRVPAFRCLWRFAKARDDIDMLDEIAEVVTPYLEEMSDEDKMDVDSKEELTETTASNGLEAVGRGYSRTSIKQDSLPVLSKILSILKPYLSSPRFASIKRQVWYECVRDLMDDATAPSSAANDQDAVAVTYLLSLDIDLVDTGTEPQRVMRAKAIGATLKAKARGVFGQAGPDGAQLKEMVNNALAAERSMEVQKVLREIVAEME</sequence>
<dbReference type="EMBL" id="JABEYC010000107">
    <property type="protein sequence ID" value="KAF4982610.1"/>
    <property type="molecule type" value="Genomic_DNA"/>
</dbReference>
<feature type="domain" description="Proteasome adapter and scaffold protein ECM29 HEAT-repeat" evidence="6">
    <location>
        <begin position="1279"/>
        <end position="1438"/>
    </location>
</feature>
<dbReference type="PANTHER" id="PTHR23346">
    <property type="entry name" value="TRANSLATIONAL ACTIVATOR GCN1-RELATED"/>
    <property type="match status" value="1"/>
</dbReference>